<dbReference type="GO" id="GO:0022857">
    <property type="term" value="F:transmembrane transporter activity"/>
    <property type="evidence" value="ECO:0007669"/>
    <property type="project" value="InterPro"/>
</dbReference>
<evidence type="ECO:0000313" key="7">
    <source>
        <dbReference type="Proteomes" id="UP000532440"/>
    </source>
</evidence>
<evidence type="ECO:0000313" key="6">
    <source>
        <dbReference type="EMBL" id="MBB5272963.1"/>
    </source>
</evidence>
<keyword evidence="3 4" id="KW-0472">Membrane</keyword>
<feature type="transmembrane region" description="Helical" evidence="4">
    <location>
        <begin position="257"/>
        <end position="278"/>
    </location>
</feature>
<feature type="transmembrane region" description="Helical" evidence="4">
    <location>
        <begin position="409"/>
        <end position="429"/>
    </location>
</feature>
<comment type="caution">
    <text evidence="6">The sequence shown here is derived from an EMBL/GenBank/DDBJ whole genome shotgun (WGS) entry which is preliminary data.</text>
</comment>
<dbReference type="SUPFAM" id="SSF103473">
    <property type="entry name" value="MFS general substrate transporter"/>
    <property type="match status" value="1"/>
</dbReference>
<dbReference type="PANTHER" id="PTHR11360:SF290">
    <property type="entry name" value="MONOCARBOXYLATE MFS PERMEASE"/>
    <property type="match status" value="1"/>
</dbReference>
<proteinExistence type="predicted"/>
<keyword evidence="1 4" id="KW-0812">Transmembrane</keyword>
<feature type="transmembrane region" description="Helical" evidence="4">
    <location>
        <begin position="104"/>
        <end position="128"/>
    </location>
</feature>
<feature type="transmembrane region" description="Helical" evidence="4">
    <location>
        <begin position="171"/>
        <end position="191"/>
    </location>
</feature>
<evidence type="ECO:0000256" key="1">
    <source>
        <dbReference type="ARBA" id="ARBA00022692"/>
    </source>
</evidence>
<name>A0A7W8HKQ5_9BURK</name>
<gene>
    <name evidence="6" type="ORF">HNQ70_002986</name>
</gene>
<accession>A0A7W8HKQ5</accession>
<dbReference type="RefSeq" id="WP_183969021.1">
    <property type="nucleotide sequence ID" value="NZ_BAABEW010000024.1"/>
</dbReference>
<evidence type="ECO:0000256" key="3">
    <source>
        <dbReference type="ARBA" id="ARBA00023136"/>
    </source>
</evidence>
<feature type="transmembrane region" description="Helical" evidence="4">
    <location>
        <begin position="53"/>
        <end position="71"/>
    </location>
</feature>
<keyword evidence="7" id="KW-1185">Reference proteome</keyword>
<dbReference type="InterPro" id="IPR011701">
    <property type="entry name" value="MFS"/>
</dbReference>
<dbReference type="InterPro" id="IPR050327">
    <property type="entry name" value="Proton-linked_MCT"/>
</dbReference>
<dbReference type="PANTHER" id="PTHR11360">
    <property type="entry name" value="MONOCARBOXYLATE TRANSPORTER"/>
    <property type="match status" value="1"/>
</dbReference>
<reference evidence="6 7" key="1">
    <citation type="submission" date="2020-08" db="EMBL/GenBank/DDBJ databases">
        <title>Genomic Encyclopedia of Type Strains, Phase IV (KMG-IV): sequencing the most valuable type-strain genomes for metagenomic binning, comparative biology and taxonomic classification.</title>
        <authorList>
            <person name="Goeker M."/>
        </authorList>
    </citation>
    <scope>NUCLEOTIDE SEQUENCE [LARGE SCALE GENOMIC DNA]</scope>
    <source>
        <strain evidence="6 7">DSM 29781</strain>
    </source>
</reference>
<keyword evidence="2 4" id="KW-1133">Transmembrane helix</keyword>
<evidence type="ECO:0000259" key="5">
    <source>
        <dbReference type="PROSITE" id="PS50850"/>
    </source>
</evidence>
<feature type="transmembrane region" description="Helical" evidence="4">
    <location>
        <begin position="344"/>
        <end position="366"/>
    </location>
</feature>
<feature type="domain" description="Major facilitator superfamily (MFS) profile" evidence="5">
    <location>
        <begin position="17"/>
        <end position="433"/>
    </location>
</feature>
<dbReference type="Pfam" id="PF07690">
    <property type="entry name" value="MFS_1"/>
    <property type="match status" value="1"/>
</dbReference>
<dbReference type="InterPro" id="IPR020846">
    <property type="entry name" value="MFS_dom"/>
</dbReference>
<dbReference type="Gene3D" id="1.20.1250.20">
    <property type="entry name" value="MFS general substrate transporter like domains"/>
    <property type="match status" value="2"/>
</dbReference>
<dbReference type="EMBL" id="JACHGB010000005">
    <property type="protein sequence ID" value="MBB5272963.1"/>
    <property type="molecule type" value="Genomic_DNA"/>
</dbReference>
<feature type="transmembrane region" description="Helical" evidence="4">
    <location>
        <begin position="290"/>
        <end position="308"/>
    </location>
</feature>
<dbReference type="PROSITE" id="PS50850">
    <property type="entry name" value="MFS"/>
    <property type="match status" value="1"/>
</dbReference>
<feature type="transmembrane region" description="Helical" evidence="4">
    <location>
        <begin position="140"/>
        <end position="159"/>
    </location>
</feature>
<dbReference type="InterPro" id="IPR036259">
    <property type="entry name" value="MFS_trans_sf"/>
</dbReference>
<dbReference type="AlphaFoldDB" id="A0A7W8HKQ5"/>
<evidence type="ECO:0000256" key="2">
    <source>
        <dbReference type="ARBA" id="ARBA00022989"/>
    </source>
</evidence>
<protein>
    <submittedName>
        <fullName evidence="6">MFS family permease</fullName>
    </submittedName>
</protein>
<organism evidence="6 7">
    <name type="scientific">Quisquiliibacterium transsilvanicum</name>
    <dbReference type="NCBI Taxonomy" id="1549638"/>
    <lineage>
        <taxon>Bacteria</taxon>
        <taxon>Pseudomonadati</taxon>
        <taxon>Pseudomonadota</taxon>
        <taxon>Betaproteobacteria</taxon>
        <taxon>Burkholderiales</taxon>
        <taxon>Burkholderiaceae</taxon>
        <taxon>Quisquiliibacterium</taxon>
    </lineage>
</organism>
<feature type="transmembrane region" description="Helical" evidence="4">
    <location>
        <begin position="78"/>
        <end position="98"/>
    </location>
</feature>
<sequence>MSRSDGQGVDSHYAVFRLLVSLLLSTIGGVGMYSVVVVLPAVQVEFGIGRSDASLPFTATMIGFGLGGLLMGWLSDRFGIMVPVMLGGLSIGAGFTLAGQAGGLWSFVLAQGLIGLLGSSATFSPLMADTSLWFERRRGIAVAVCASGNYLAGTVWPPIVQHLVDTIGWRTAYAGIGLFCVATILPLALLLRRRPPQVSTQTAAALAAAARAEPAIPAAPGAAAAVAAATPAAAPAPRPGLAPALPRGIAPGTLQTLLIVAGVACCVAMSMPQVHIVALCGDLGYGPARGAEMLSLMLGLGIVSRLASGFICDRIGGLRTLLLGSVLQGIALLMYLPSNSLMSLYLVSALFGLFQGGIVPSYAIVVRENFPPAQAGTRISLVITATLFGMAIGGWLSGRIHDLTGSYQAAFVNGIAWNALNIAIVLFLLHRSRSAGLRPISAAA</sequence>
<evidence type="ECO:0000256" key="4">
    <source>
        <dbReference type="SAM" id="Phobius"/>
    </source>
</evidence>
<dbReference type="Proteomes" id="UP000532440">
    <property type="component" value="Unassembled WGS sequence"/>
</dbReference>
<feature type="transmembrane region" description="Helical" evidence="4">
    <location>
        <begin position="12"/>
        <end position="33"/>
    </location>
</feature>
<feature type="transmembrane region" description="Helical" evidence="4">
    <location>
        <begin position="378"/>
        <end position="397"/>
    </location>
</feature>
<feature type="transmembrane region" description="Helical" evidence="4">
    <location>
        <begin position="320"/>
        <end position="338"/>
    </location>
</feature>